<name>A0A2X3IIV9_9ENTR</name>
<sequence>MKWACLPSRASQSTRNIQSLINNSLQGIEQGSEAVSELEAQLKNVIALVTRLSGLLNEISSASVDQGASVHHVTTRITTLNQAVSQDWDADQSIGEYL</sequence>
<reference evidence="1 2" key="1">
    <citation type="submission" date="2018-06" db="EMBL/GenBank/DDBJ databases">
        <authorList>
            <consortium name="Pathogen Informatics"/>
            <person name="Doyle S."/>
        </authorList>
    </citation>
    <scope>NUCLEOTIDE SEQUENCE [LARGE SCALE GENOMIC DNA]</scope>
    <source>
        <strain evidence="1 2">NCTC12120</strain>
    </source>
</reference>
<evidence type="ECO:0000313" key="1">
    <source>
        <dbReference type="EMBL" id="SQC92302.1"/>
    </source>
</evidence>
<dbReference type="EMBL" id="UAVU01000009">
    <property type="protein sequence ID" value="SQC92302.1"/>
    <property type="molecule type" value="Genomic_DNA"/>
</dbReference>
<protein>
    <submittedName>
        <fullName evidence="1">Dipeptide chemoreceptor protein</fullName>
    </submittedName>
</protein>
<proteinExistence type="predicted"/>
<dbReference type="Proteomes" id="UP000251197">
    <property type="component" value="Unassembled WGS sequence"/>
</dbReference>
<dbReference type="AlphaFoldDB" id="A0A2X3IIV9"/>
<dbReference type="SUPFAM" id="SSF58104">
    <property type="entry name" value="Methyl-accepting chemotaxis protein (MCP) signaling domain"/>
    <property type="match status" value="1"/>
</dbReference>
<gene>
    <name evidence="1" type="primary">tap_6</name>
    <name evidence="1" type="ORF">NCTC12120_05496</name>
</gene>
<evidence type="ECO:0000313" key="2">
    <source>
        <dbReference type="Proteomes" id="UP000251197"/>
    </source>
</evidence>
<organism evidence="1 2">
    <name type="scientific">Cedecea neteri</name>
    <dbReference type="NCBI Taxonomy" id="158822"/>
    <lineage>
        <taxon>Bacteria</taxon>
        <taxon>Pseudomonadati</taxon>
        <taxon>Pseudomonadota</taxon>
        <taxon>Gammaproteobacteria</taxon>
        <taxon>Enterobacterales</taxon>
        <taxon>Enterobacteriaceae</taxon>
        <taxon>Cedecea</taxon>
    </lineage>
</organism>
<dbReference type="Gene3D" id="1.10.287.950">
    <property type="entry name" value="Methyl-accepting chemotaxis protein"/>
    <property type="match status" value="1"/>
</dbReference>
<keyword evidence="1" id="KW-0675">Receptor</keyword>
<accession>A0A2X3IIV9</accession>